<accession>A0AAD7BV19</accession>
<reference evidence="2" key="1">
    <citation type="submission" date="2023-03" db="EMBL/GenBank/DDBJ databases">
        <title>Massive genome expansion in bonnet fungi (Mycena s.s.) driven by repeated elements and novel gene families across ecological guilds.</title>
        <authorList>
            <consortium name="Lawrence Berkeley National Laboratory"/>
            <person name="Harder C.B."/>
            <person name="Miyauchi S."/>
            <person name="Viragh M."/>
            <person name="Kuo A."/>
            <person name="Thoen E."/>
            <person name="Andreopoulos B."/>
            <person name="Lu D."/>
            <person name="Skrede I."/>
            <person name="Drula E."/>
            <person name="Henrissat B."/>
            <person name="Morin E."/>
            <person name="Kohler A."/>
            <person name="Barry K."/>
            <person name="LaButti K."/>
            <person name="Morin E."/>
            <person name="Salamov A."/>
            <person name="Lipzen A."/>
            <person name="Mereny Z."/>
            <person name="Hegedus B."/>
            <person name="Baldrian P."/>
            <person name="Stursova M."/>
            <person name="Weitz H."/>
            <person name="Taylor A."/>
            <person name="Grigoriev I.V."/>
            <person name="Nagy L.G."/>
            <person name="Martin F."/>
            <person name="Kauserud H."/>
        </authorList>
    </citation>
    <scope>NUCLEOTIDE SEQUENCE</scope>
    <source>
        <strain evidence="2">CBHHK067</strain>
    </source>
</reference>
<dbReference type="AlphaFoldDB" id="A0AAD7BV19"/>
<feature type="non-terminal residue" evidence="2">
    <location>
        <position position="199"/>
    </location>
</feature>
<proteinExistence type="predicted"/>
<organism evidence="2 3">
    <name type="scientific">Mycena rosella</name>
    <name type="common">Pink bonnet</name>
    <name type="synonym">Agaricus rosellus</name>
    <dbReference type="NCBI Taxonomy" id="1033263"/>
    <lineage>
        <taxon>Eukaryota</taxon>
        <taxon>Fungi</taxon>
        <taxon>Dikarya</taxon>
        <taxon>Basidiomycota</taxon>
        <taxon>Agaricomycotina</taxon>
        <taxon>Agaricomycetes</taxon>
        <taxon>Agaricomycetidae</taxon>
        <taxon>Agaricales</taxon>
        <taxon>Marasmiineae</taxon>
        <taxon>Mycenaceae</taxon>
        <taxon>Mycena</taxon>
    </lineage>
</organism>
<keyword evidence="3" id="KW-1185">Reference proteome</keyword>
<protein>
    <submittedName>
        <fullName evidence="2">Uncharacterized protein</fullName>
    </submittedName>
</protein>
<gene>
    <name evidence="2" type="ORF">B0H17DRAFT_1187738</name>
</gene>
<evidence type="ECO:0000256" key="1">
    <source>
        <dbReference type="SAM" id="MobiDB-lite"/>
    </source>
</evidence>
<feature type="region of interest" description="Disordered" evidence="1">
    <location>
        <begin position="177"/>
        <end position="199"/>
    </location>
</feature>
<sequence length="199" mass="23407">MIQMCSRLRLRSFPLLRRVGRPWVPRTPFKRSPPTSKHDPMAWGKMLQNHPEVRATQEQFPDGGPPLPPDRNGAIHKDWYRSPLVKPPLSCDWADWCGVLSFKYNDIEAKYNAGFNIPEKIEPLAFVDAGWEDCWFFAAGANYSFYDEEEDMVTRVNRRFASHDEFFKWTNQKTPDRTSTTEIRRTTPFTDPGRFEYRE</sequence>
<evidence type="ECO:0000313" key="3">
    <source>
        <dbReference type="Proteomes" id="UP001221757"/>
    </source>
</evidence>
<dbReference type="Proteomes" id="UP001221757">
    <property type="component" value="Unassembled WGS sequence"/>
</dbReference>
<dbReference type="EMBL" id="JARKIE010000517">
    <property type="protein sequence ID" value="KAJ7631492.1"/>
    <property type="molecule type" value="Genomic_DNA"/>
</dbReference>
<evidence type="ECO:0000313" key="2">
    <source>
        <dbReference type="EMBL" id="KAJ7631492.1"/>
    </source>
</evidence>
<name>A0AAD7BV19_MYCRO</name>
<comment type="caution">
    <text evidence="2">The sequence shown here is derived from an EMBL/GenBank/DDBJ whole genome shotgun (WGS) entry which is preliminary data.</text>
</comment>